<reference evidence="5" key="1">
    <citation type="journal article" date="2018" name="Genome Announc.">
        <title>Complete genome sequence of a Dickeya fangzhongdai type strain causing bleeding canker of pear tree trunks.</title>
        <authorList>
            <person name="Zhao Y."/>
            <person name="Tian Y."/>
            <person name="Li X."/>
            <person name="Hu B."/>
        </authorList>
    </citation>
    <scope>NUCLEOTIDE SEQUENCE [LARGE SCALE GENOMIC DNA]</scope>
    <source>
        <strain evidence="5">DSM 101947</strain>
    </source>
</reference>
<dbReference type="AlphaFoldDB" id="A0A2K8QJV7"/>
<organism evidence="4 5">
    <name type="scientific">Dickeya fangzhongdai</name>
    <dbReference type="NCBI Taxonomy" id="1778540"/>
    <lineage>
        <taxon>Bacteria</taxon>
        <taxon>Pseudomonadati</taxon>
        <taxon>Pseudomonadota</taxon>
        <taxon>Gammaproteobacteria</taxon>
        <taxon>Enterobacterales</taxon>
        <taxon>Pectobacteriaceae</taxon>
        <taxon>Dickeya</taxon>
    </lineage>
</organism>
<dbReference type="CDD" id="cd01043">
    <property type="entry name" value="DPS"/>
    <property type="match status" value="1"/>
</dbReference>
<dbReference type="SUPFAM" id="SSF47240">
    <property type="entry name" value="Ferritin-like"/>
    <property type="match status" value="1"/>
</dbReference>
<dbReference type="InterPro" id="IPR008331">
    <property type="entry name" value="Ferritin_DPS_dom"/>
</dbReference>
<dbReference type="GO" id="GO:0016722">
    <property type="term" value="F:oxidoreductase activity, acting on metal ions"/>
    <property type="evidence" value="ECO:0007669"/>
    <property type="project" value="InterPro"/>
</dbReference>
<keyword evidence="5" id="KW-1185">Reference proteome</keyword>
<dbReference type="PANTHER" id="PTHR42932">
    <property type="entry name" value="GENERAL STRESS PROTEIN 20U"/>
    <property type="match status" value="1"/>
</dbReference>
<dbReference type="PROSITE" id="PS00819">
    <property type="entry name" value="DPS_2"/>
    <property type="match status" value="1"/>
</dbReference>
<dbReference type="PRINTS" id="PR01346">
    <property type="entry name" value="HELNAPAPROT"/>
</dbReference>
<evidence type="ECO:0000256" key="1">
    <source>
        <dbReference type="ARBA" id="ARBA00009497"/>
    </source>
</evidence>
<gene>
    <name evidence="4" type="ORF">CVE23_07330</name>
</gene>
<dbReference type="InterPro" id="IPR002177">
    <property type="entry name" value="DPS_DNA-bd"/>
</dbReference>
<dbReference type="PIRSF" id="PIRSF005900">
    <property type="entry name" value="Dps"/>
    <property type="match status" value="1"/>
</dbReference>
<dbReference type="Proteomes" id="UP000231901">
    <property type="component" value="Chromosome"/>
</dbReference>
<dbReference type="InterPro" id="IPR012347">
    <property type="entry name" value="Ferritin-like"/>
</dbReference>
<evidence type="ECO:0000256" key="2">
    <source>
        <dbReference type="RuleBase" id="RU003875"/>
    </source>
</evidence>
<proteinExistence type="inferred from homology"/>
<name>A0A2K8QJV7_9GAMM</name>
<feature type="domain" description="Ferritin/DPS" evidence="3">
    <location>
        <begin position="23"/>
        <end position="161"/>
    </location>
</feature>
<dbReference type="EMBL" id="CP025003">
    <property type="protein sequence ID" value="ATZ93807.1"/>
    <property type="molecule type" value="Genomic_DNA"/>
</dbReference>
<dbReference type="InterPro" id="IPR023188">
    <property type="entry name" value="DPS_DNA-bd_CS"/>
</dbReference>
<comment type="similarity">
    <text evidence="1 2">Belongs to the Dps family.</text>
</comment>
<protein>
    <submittedName>
        <fullName evidence="4">DNA starvation/stationary phase protection protein</fullName>
    </submittedName>
</protein>
<accession>A0A2K8QJV7</accession>
<dbReference type="GeneID" id="66564151"/>
<dbReference type="Gene3D" id="1.20.1260.10">
    <property type="match status" value="1"/>
</dbReference>
<dbReference type="OrthoDB" id="9797687at2"/>
<dbReference type="RefSeq" id="WP_038918391.1">
    <property type="nucleotide sequence ID" value="NZ_BMJF01000010.1"/>
</dbReference>
<dbReference type="PROSITE" id="PS00818">
    <property type="entry name" value="DPS_1"/>
    <property type="match status" value="1"/>
</dbReference>
<dbReference type="GO" id="GO:0008199">
    <property type="term" value="F:ferric iron binding"/>
    <property type="evidence" value="ECO:0007669"/>
    <property type="project" value="InterPro"/>
</dbReference>
<dbReference type="InterPro" id="IPR009078">
    <property type="entry name" value="Ferritin-like_SF"/>
</dbReference>
<dbReference type="PANTHER" id="PTHR42932:SF1">
    <property type="entry name" value="GENERAL STRESS PROTEIN 20U"/>
    <property type="match status" value="1"/>
</dbReference>
<evidence type="ECO:0000259" key="3">
    <source>
        <dbReference type="Pfam" id="PF00210"/>
    </source>
</evidence>
<dbReference type="Pfam" id="PF00210">
    <property type="entry name" value="Ferritin"/>
    <property type="match status" value="1"/>
</dbReference>
<sequence length="161" mass="18098">MSGSKKKKSPIGLDVQQSEKIAAKLNTLLANYQILYMNVRGYHWNISGAAFFELHAKFEEIYNELLLKIDELAERILALGAQPLHAYSDYLKVADIKEDVNATDGKKTLAGLLAGYAVLLQQQREILPLAAEASDEGTASLMTDYIKEQEKQIWMFNAYLK</sequence>
<evidence type="ECO:0000313" key="5">
    <source>
        <dbReference type="Proteomes" id="UP000231901"/>
    </source>
</evidence>
<evidence type="ECO:0000313" key="4">
    <source>
        <dbReference type="EMBL" id="ATZ93807.1"/>
    </source>
</evidence>
<dbReference type="KEGG" id="dfn:CVE23_07330"/>